<organism evidence="2 3">
    <name type="scientific">Clostridium estertheticum</name>
    <dbReference type="NCBI Taxonomy" id="238834"/>
    <lineage>
        <taxon>Bacteria</taxon>
        <taxon>Bacillati</taxon>
        <taxon>Bacillota</taxon>
        <taxon>Clostridia</taxon>
        <taxon>Eubacteriales</taxon>
        <taxon>Clostridiaceae</taxon>
        <taxon>Clostridium</taxon>
    </lineage>
</organism>
<gene>
    <name evidence="2" type="ORF">LL038_04300</name>
</gene>
<dbReference type="RefSeq" id="WP_216119893.1">
    <property type="nucleotide sequence ID" value="NZ_CP086239.1"/>
</dbReference>
<evidence type="ECO:0000313" key="3">
    <source>
        <dbReference type="Proteomes" id="UP001164733"/>
    </source>
</evidence>
<accession>A0AA47I7D0</accession>
<dbReference type="InterPro" id="IPR002509">
    <property type="entry name" value="NODB_dom"/>
</dbReference>
<dbReference type="GO" id="GO:0005975">
    <property type="term" value="P:carbohydrate metabolic process"/>
    <property type="evidence" value="ECO:0007669"/>
    <property type="project" value="InterPro"/>
</dbReference>
<dbReference type="CDD" id="cd10918">
    <property type="entry name" value="CE4_NodB_like_5s_6s"/>
    <property type="match status" value="1"/>
</dbReference>
<dbReference type="PANTHER" id="PTHR34216:SF3">
    <property type="entry name" value="POLY-BETA-1,6-N-ACETYL-D-GLUCOSAMINE N-DEACETYLASE"/>
    <property type="match status" value="1"/>
</dbReference>
<dbReference type="AlphaFoldDB" id="A0AA47I7D0"/>
<dbReference type="PANTHER" id="PTHR34216">
    <property type="match status" value="1"/>
</dbReference>
<reference evidence="2" key="1">
    <citation type="submission" date="2021-11" db="EMBL/GenBank/DDBJ databases">
        <title>Clostridia strains as spoilage organisms.</title>
        <authorList>
            <person name="Wambui J."/>
            <person name="Stevens M.J.A."/>
            <person name="Stephan R."/>
        </authorList>
    </citation>
    <scope>NUCLEOTIDE SEQUENCE</scope>
    <source>
        <strain evidence="2">CF009</strain>
    </source>
</reference>
<protein>
    <submittedName>
        <fullName evidence="2">Polysaccharide deacetylase family protein</fullName>
    </submittedName>
</protein>
<dbReference type="InterPro" id="IPR051398">
    <property type="entry name" value="Polysacch_Deacetylase"/>
</dbReference>
<dbReference type="PROSITE" id="PS51677">
    <property type="entry name" value="NODB"/>
    <property type="match status" value="1"/>
</dbReference>
<dbReference type="EMBL" id="CP086239">
    <property type="protein sequence ID" value="WAG61478.1"/>
    <property type="molecule type" value="Genomic_DNA"/>
</dbReference>
<name>A0AA47I7D0_9CLOT</name>
<dbReference type="PROSITE" id="PS51257">
    <property type="entry name" value="PROKAR_LIPOPROTEIN"/>
    <property type="match status" value="1"/>
</dbReference>
<dbReference type="GO" id="GO:0016810">
    <property type="term" value="F:hydrolase activity, acting on carbon-nitrogen (but not peptide) bonds"/>
    <property type="evidence" value="ECO:0007669"/>
    <property type="project" value="InterPro"/>
</dbReference>
<proteinExistence type="predicted"/>
<sequence length="261" mass="29623">MKKEIAFILTLILLIISSCKIAPAKTQTQQIPVFMYHMLTTDSNKTNNLTILQSAFRSQMNYLKTNGYTTITMDQFYASISKKIVLPAKSVLITFDDGYISNYKLAYPILKANKQKATLFMISHEVGRTSNSMNAKQLLEMDINGFRVENHTDWHENLGTLPYAKQVNAIRAAKTSLEKILGRKVMYLAYPCGSYNANTIKAAHAAGCNLGLTTNEGFTSRLDNPYRINRIYMGPSDNLKTLKHKLEYGKQLMWHINTYLL</sequence>
<dbReference type="Proteomes" id="UP001164733">
    <property type="component" value="Chromosome"/>
</dbReference>
<evidence type="ECO:0000313" key="2">
    <source>
        <dbReference type="EMBL" id="WAG61478.1"/>
    </source>
</evidence>
<dbReference type="Pfam" id="PF01522">
    <property type="entry name" value="Polysacc_deac_1"/>
    <property type="match status" value="1"/>
</dbReference>
<feature type="domain" description="NodB homology" evidence="1">
    <location>
        <begin position="89"/>
        <end position="261"/>
    </location>
</feature>
<evidence type="ECO:0000259" key="1">
    <source>
        <dbReference type="PROSITE" id="PS51677"/>
    </source>
</evidence>